<sequence length="155" mass="17052">MTLTLDAPRHAVVDEQEQRERAQLRKAVEWMPAAWLAAANAALADLAELAGLQVARRAVNLGRIHTPEVRALISETFTELTYDMDECPDGTVAHTWRCANTGATVHYVQDPDGCMVVEDAGSPRRSLWDELVVLIGAYQMHAEKTDSAVKRALGD</sequence>
<organism evidence="1 2">
    <name type="scientific">Amycolatopsis saalfeldensis</name>
    <dbReference type="NCBI Taxonomy" id="394193"/>
    <lineage>
        <taxon>Bacteria</taxon>
        <taxon>Bacillati</taxon>
        <taxon>Actinomycetota</taxon>
        <taxon>Actinomycetes</taxon>
        <taxon>Pseudonocardiales</taxon>
        <taxon>Pseudonocardiaceae</taxon>
        <taxon>Amycolatopsis</taxon>
    </lineage>
</organism>
<evidence type="ECO:0000313" key="1">
    <source>
        <dbReference type="EMBL" id="SEP54310.1"/>
    </source>
</evidence>
<dbReference type="RefSeq" id="WP_091629521.1">
    <property type="nucleotide sequence ID" value="NZ_FOEF01000042.1"/>
</dbReference>
<dbReference type="EMBL" id="FOEF01000042">
    <property type="protein sequence ID" value="SEP54310.1"/>
    <property type="molecule type" value="Genomic_DNA"/>
</dbReference>
<name>A0A1H8YQ56_9PSEU</name>
<keyword evidence="2" id="KW-1185">Reference proteome</keyword>
<reference evidence="1 2" key="1">
    <citation type="submission" date="2016-10" db="EMBL/GenBank/DDBJ databases">
        <authorList>
            <person name="de Groot N.N."/>
        </authorList>
    </citation>
    <scope>NUCLEOTIDE SEQUENCE [LARGE SCALE GENOMIC DNA]</scope>
    <source>
        <strain evidence="1 2">DSM 44993</strain>
    </source>
</reference>
<proteinExistence type="predicted"/>
<dbReference type="Proteomes" id="UP000198582">
    <property type="component" value="Unassembled WGS sequence"/>
</dbReference>
<dbReference type="AlphaFoldDB" id="A0A1H8YQ56"/>
<gene>
    <name evidence="1" type="ORF">SAMN04489732_14234</name>
</gene>
<evidence type="ECO:0000313" key="2">
    <source>
        <dbReference type="Proteomes" id="UP000198582"/>
    </source>
</evidence>
<accession>A0A1H8YQ56</accession>
<protein>
    <submittedName>
        <fullName evidence="1">Uncharacterized protein</fullName>
    </submittedName>
</protein>